<dbReference type="AlphaFoldDB" id="A0A3B5KRJ6"/>
<keyword evidence="3" id="KW-1185">Reference proteome</keyword>
<dbReference type="PANTHER" id="PTHR13958">
    <property type="entry name" value="CENTROSOME-ASSOCIATED PROTEIN 350"/>
    <property type="match status" value="1"/>
</dbReference>
<reference evidence="2" key="2">
    <citation type="submission" date="2025-09" db="UniProtKB">
        <authorList>
            <consortium name="Ensembl"/>
        </authorList>
    </citation>
    <scope>IDENTIFICATION</scope>
</reference>
<name>A0A3B5KRJ6_9TELE</name>
<evidence type="ECO:0000256" key="1">
    <source>
        <dbReference type="SAM" id="MobiDB-lite"/>
    </source>
</evidence>
<dbReference type="GO" id="GO:0034453">
    <property type="term" value="P:microtubule anchoring"/>
    <property type="evidence" value="ECO:0007669"/>
    <property type="project" value="InterPro"/>
</dbReference>
<dbReference type="Proteomes" id="UP000261380">
    <property type="component" value="Unplaced"/>
</dbReference>
<protein>
    <submittedName>
        <fullName evidence="2">Centrosomal protein 350</fullName>
    </submittedName>
</protein>
<dbReference type="GO" id="GO:0005813">
    <property type="term" value="C:centrosome"/>
    <property type="evidence" value="ECO:0007669"/>
    <property type="project" value="InterPro"/>
</dbReference>
<accession>A0A3B5KRJ6</accession>
<dbReference type="GO" id="GO:0008017">
    <property type="term" value="F:microtubule binding"/>
    <property type="evidence" value="ECO:0007669"/>
    <property type="project" value="InterPro"/>
</dbReference>
<dbReference type="GeneTree" id="ENSGT00940000155130"/>
<reference evidence="2" key="1">
    <citation type="submission" date="2025-08" db="UniProtKB">
        <authorList>
            <consortium name="Ensembl"/>
        </authorList>
    </citation>
    <scope>IDENTIFICATION</scope>
</reference>
<dbReference type="InterPro" id="IPR028750">
    <property type="entry name" value="CEP350/CC187"/>
</dbReference>
<sequence>GRIIFTNFSDPLPSQLIYQRDTRDKQTDGDLDSIRSSALESAEVRYLNDQPVLDSLKTEHKAQLVMDSRESKSFARTPSSSRQGESTPSSSPGSVTQRLENLRRHQPDDKLEKLKERIRRQRQHLEETTDKEKSKSCLEKPIVAFVEGDNVGSSSMPAAKIRKVTAAPPAPIYKGFNSAETKVKTPDGKVWKEEEFHNVNRKVYRDISHQFSGKYIYKRTERSKEKRPSKPVRKVQKVALVSEQNFKPVISPASWREGQKLVKMVLGPAPKLPSEEHSSHPAGRQTRTGGAQEHELLTRYTYQHIMFCHEMLFEVVTGKHQTVYVVSTIQNFFHDPTPVGLSNNVCVNCTKR</sequence>
<proteinExistence type="predicted"/>
<dbReference type="Ensembl" id="ENSXCOT00000000273.1">
    <property type="protein sequence ID" value="ENSXCOP00000000266.1"/>
    <property type="gene ID" value="ENSXCOG00000000234.1"/>
</dbReference>
<feature type="region of interest" description="Disordered" evidence="1">
    <location>
        <begin position="63"/>
        <end position="110"/>
    </location>
</feature>
<evidence type="ECO:0000313" key="2">
    <source>
        <dbReference type="Ensembl" id="ENSXCOP00000000266.1"/>
    </source>
</evidence>
<organism evidence="2 3">
    <name type="scientific">Xiphophorus couchianus</name>
    <name type="common">Monterrey platyfish</name>
    <dbReference type="NCBI Taxonomy" id="32473"/>
    <lineage>
        <taxon>Eukaryota</taxon>
        <taxon>Metazoa</taxon>
        <taxon>Chordata</taxon>
        <taxon>Craniata</taxon>
        <taxon>Vertebrata</taxon>
        <taxon>Euteleostomi</taxon>
        <taxon>Actinopterygii</taxon>
        <taxon>Neopterygii</taxon>
        <taxon>Teleostei</taxon>
        <taxon>Neoteleostei</taxon>
        <taxon>Acanthomorphata</taxon>
        <taxon>Ovalentaria</taxon>
        <taxon>Atherinomorphae</taxon>
        <taxon>Cyprinodontiformes</taxon>
        <taxon>Poeciliidae</taxon>
        <taxon>Poeciliinae</taxon>
        <taxon>Xiphophorus</taxon>
    </lineage>
</organism>
<feature type="region of interest" description="Disordered" evidence="1">
    <location>
        <begin position="269"/>
        <end position="292"/>
    </location>
</feature>
<feature type="compositionally biased region" description="Basic and acidic residues" evidence="1">
    <location>
        <begin position="100"/>
        <end position="110"/>
    </location>
</feature>
<dbReference type="PANTHER" id="PTHR13958:SF3">
    <property type="entry name" value="CAP-GLY DOMAIN-CONTAINING PROTEIN-RELATED"/>
    <property type="match status" value="1"/>
</dbReference>
<feature type="compositionally biased region" description="Polar residues" evidence="1">
    <location>
        <begin position="74"/>
        <end position="99"/>
    </location>
</feature>
<feature type="compositionally biased region" description="Basic and acidic residues" evidence="1">
    <location>
        <begin position="63"/>
        <end position="73"/>
    </location>
</feature>
<evidence type="ECO:0000313" key="3">
    <source>
        <dbReference type="Proteomes" id="UP000261380"/>
    </source>
</evidence>